<dbReference type="EMBL" id="NBIV01000010">
    <property type="protein sequence ID" value="PXF48924.1"/>
    <property type="molecule type" value="Genomic_DNA"/>
</dbReference>
<accession>A0A2V3J3G8</accession>
<gene>
    <name evidence="1" type="ORF">BWQ96_01266</name>
</gene>
<organism evidence="1 2">
    <name type="scientific">Gracilariopsis chorda</name>
    <dbReference type="NCBI Taxonomy" id="448386"/>
    <lineage>
        <taxon>Eukaryota</taxon>
        <taxon>Rhodophyta</taxon>
        <taxon>Florideophyceae</taxon>
        <taxon>Rhodymeniophycidae</taxon>
        <taxon>Gracilariales</taxon>
        <taxon>Gracilariaceae</taxon>
        <taxon>Gracilariopsis</taxon>
    </lineage>
</organism>
<evidence type="ECO:0000313" key="1">
    <source>
        <dbReference type="EMBL" id="PXF48924.1"/>
    </source>
</evidence>
<comment type="caution">
    <text evidence="1">The sequence shown here is derived from an EMBL/GenBank/DDBJ whole genome shotgun (WGS) entry which is preliminary data.</text>
</comment>
<sequence length="279" mass="31045">MSNQLIEDIAIPDGPLAFPVLRDEDDATKASSTYAHAGSSWIPSFASNVMNSLPSHWIIESAPKTVERGGVSIFKALRSGGWIGCERPFHLVCKGVYRAIKATNAINVANIGCERDVAWLPHIVRKLREEFRMVQLTCIGDRTSGFDGLDVKFVAMNVYDDAFPNDTDLLVAYKLMQSETLISGMKFLKNVKRSGTVDMLVVETFPQGDNKMRDGVLKVNTAIAPFWFPGAVYQYSNAAENEESEMMQIVTVRVAEMFEGRNTPTMAELVDPRKRVVQE</sequence>
<name>A0A2V3J3G8_9FLOR</name>
<proteinExistence type="predicted"/>
<reference evidence="1 2" key="1">
    <citation type="journal article" date="2018" name="Mol. Biol. Evol.">
        <title>Analysis of the draft genome of the red seaweed Gracilariopsis chorda provides insights into genome size evolution in Rhodophyta.</title>
        <authorList>
            <person name="Lee J."/>
            <person name="Yang E.C."/>
            <person name="Graf L."/>
            <person name="Yang J.H."/>
            <person name="Qiu H."/>
            <person name="Zel Zion U."/>
            <person name="Chan C.X."/>
            <person name="Stephens T.G."/>
            <person name="Weber A.P.M."/>
            <person name="Boo G.H."/>
            <person name="Boo S.M."/>
            <person name="Kim K.M."/>
            <person name="Shin Y."/>
            <person name="Jung M."/>
            <person name="Lee S.J."/>
            <person name="Yim H.S."/>
            <person name="Lee J.H."/>
            <person name="Bhattacharya D."/>
            <person name="Yoon H.S."/>
        </authorList>
    </citation>
    <scope>NUCLEOTIDE SEQUENCE [LARGE SCALE GENOMIC DNA]</scope>
    <source>
        <strain evidence="1 2">SKKU-2015</strain>
        <tissue evidence="1">Whole body</tissue>
    </source>
</reference>
<dbReference type="Proteomes" id="UP000247409">
    <property type="component" value="Unassembled WGS sequence"/>
</dbReference>
<dbReference type="OrthoDB" id="3612at2759"/>
<protein>
    <submittedName>
        <fullName evidence="1">Uncharacterized protein</fullName>
    </submittedName>
</protein>
<dbReference type="AlphaFoldDB" id="A0A2V3J3G8"/>
<keyword evidence="2" id="KW-1185">Reference proteome</keyword>
<evidence type="ECO:0000313" key="2">
    <source>
        <dbReference type="Proteomes" id="UP000247409"/>
    </source>
</evidence>